<name>A0A5B0PEU2_PUCGR</name>
<organism evidence="1 4">
    <name type="scientific">Puccinia graminis f. sp. tritici</name>
    <dbReference type="NCBI Taxonomy" id="56615"/>
    <lineage>
        <taxon>Eukaryota</taxon>
        <taxon>Fungi</taxon>
        <taxon>Dikarya</taxon>
        <taxon>Basidiomycota</taxon>
        <taxon>Pucciniomycotina</taxon>
        <taxon>Pucciniomycetes</taxon>
        <taxon>Pucciniales</taxon>
        <taxon>Pucciniaceae</taxon>
        <taxon>Puccinia</taxon>
    </lineage>
</organism>
<dbReference type="EMBL" id="VDEP01000316">
    <property type="protein sequence ID" value="KAA1103782.1"/>
    <property type="molecule type" value="Genomic_DNA"/>
</dbReference>
<reference evidence="4 5" key="1">
    <citation type="submission" date="2019-05" db="EMBL/GenBank/DDBJ databases">
        <title>Emergence of the Ug99 lineage of the wheat stem rust pathogen through somatic hybridization.</title>
        <authorList>
            <person name="Li F."/>
            <person name="Upadhyaya N.M."/>
            <person name="Sperschneider J."/>
            <person name="Matny O."/>
            <person name="Nguyen-Phuc H."/>
            <person name="Mago R."/>
            <person name="Raley C."/>
            <person name="Miller M.E."/>
            <person name="Silverstein K.A.T."/>
            <person name="Henningsen E."/>
            <person name="Hirsch C.D."/>
            <person name="Visser B."/>
            <person name="Pretorius Z.A."/>
            <person name="Steffenson B.J."/>
            <person name="Schwessinger B."/>
            <person name="Dodds P.N."/>
            <person name="Figueroa M."/>
        </authorList>
    </citation>
    <scope>NUCLEOTIDE SEQUENCE [LARGE SCALE GENOMIC DNA]</scope>
    <source>
        <strain evidence="1">21-0</strain>
        <strain evidence="2 5">Ug99</strain>
    </source>
</reference>
<sequence length="70" mass="7298">MVIPMVDAIAPHLCENLGTEFSLGFTPAPEPSFVVSVGRKPLQKYRDAAGATVHAIGGPGLKSSANHDLI</sequence>
<comment type="caution">
    <text evidence="1">The sequence shown here is derived from an EMBL/GenBank/DDBJ whole genome shotgun (WGS) entry which is preliminary data.</text>
</comment>
<evidence type="ECO:0000313" key="4">
    <source>
        <dbReference type="Proteomes" id="UP000324748"/>
    </source>
</evidence>
<evidence type="ECO:0000313" key="2">
    <source>
        <dbReference type="EMBL" id="KAA1103782.1"/>
    </source>
</evidence>
<dbReference type="AlphaFoldDB" id="A0A5B0PEU2"/>
<dbReference type="EMBL" id="VSWC01000054">
    <property type="protein sequence ID" value="KAA1099516.1"/>
    <property type="molecule type" value="Genomic_DNA"/>
</dbReference>
<evidence type="ECO:0000313" key="1">
    <source>
        <dbReference type="EMBL" id="KAA1099516.1"/>
    </source>
</evidence>
<dbReference type="EMBL" id="VSWC01000002">
    <property type="protein sequence ID" value="KAA1117547.1"/>
    <property type="molecule type" value="Genomic_DNA"/>
</dbReference>
<dbReference type="Proteomes" id="UP000324748">
    <property type="component" value="Unassembled WGS sequence"/>
</dbReference>
<evidence type="ECO:0000313" key="3">
    <source>
        <dbReference type="EMBL" id="KAA1117547.1"/>
    </source>
</evidence>
<gene>
    <name evidence="1" type="ORF">PGT21_010113</name>
    <name evidence="3" type="ORF">PGT21_014160</name>
    <name evidence="2" type="ORF">PGTUg99_007130</name>
</gene>
<proteinExistence type="predicted"/>
<dbReference type="Proteomes" id="UP000325313">
    <property type="component" value="Unassembled WGS sequence"/>
</dbReference>
<evidence type="ECO:0000313" key="5">
    <source>
        <dbReference type="Proteomes" id="UP000325313"/>
    </source>
</evidence>
<keyword evidence="4" id="KW-1185">Reference proteome</keyword>
<protein>
    <submittedName>
        <fullName evidence="1">Uncharacterized protein</fullName>
    </submittedName>
</protein>
<accession>A0A5B0PEU2</accession>